<feature type="binding site" evidence="8">
    <location>
        <position position="30"/>
    </location>
    <ligand>
        <name>substrate</name>
    </ligand>
</feature>
<comment type="pathway">
    <text evidence="1 8">Amino-acid biosynthesis; L-lysine biosynthesis via DAP pathway; DL-2,6-diaminopimelate from LL-2,6-diaminopimelate: step 1/1.</text>
</comment>
<evidence type="ECO:0000256" key="9">
    <source>
        <dbReference type="PROSITE-ProRule" id="PRU10125"/>
    </source>
</evidence>
<comment type="caution">
    <text evidence="8">Lacks conserved residue(s) required for the propagation of feature annotation.</text>
</comment>
<evidence type="ECO:0000256" key="4">
    <source>
        <dbReference type="ARBA" id="ARBA00022605"/>
    </source>
</evidence>
<keyword evidence="4 8" id="KW-0028">Amino-acid biosynthesis</keyword>
<evidence type="ECO:0000313" key="10">
    <source>
        <dbReference type="EMBL" id="NIK88673.1"/>
    </source>
</evidence>
<evidence type="ECO:0000256" key="1">
    <source>
        <dbReference type="ARBA" id="ARBA00005196"/>
    </source>
</evidence>
<feature type="site" description="Could be important to modulate the pK values of the two catalytic cysteine residues" evidence="8">
    <location>
        <position position="190"/>
    </location>
</feature>
<dbReference type="EC" id="5.1.1.7" evidence="3 8"/>
<feature type="active site" evidence="9">
    <location>
        <position position="57"/>
    </location>
</feature>
<dbReference type="InterPro" id="IPR018510">
    <property type="entry name" value="DAP_epimerase_AS"/>
</dbReference>
<evidence type="ECO:0000313" key="11">
    <source>
        <dbReference type="Proteomes" id="UP000570514"/>
    </source>
</evidence>
<dbReference type="Proteomes" id="UP000570514">
    <property type="component" value="Unassembled WGS sequence"/>
</dbReference>
<proteinExistence type="inferred from homology"/>
<feature type="site" description="Could be important to modulate the pK values of the two catalytic cysteine residues" evidence="8">
    <location>
        <position position="141"/>
    </location>
</feature>
<dbReference type="GO" id="GO:0005829">
    <property type="term" value="C:cytosol"/>
    <property type="evidence" value="ECO:0007669"/>
    <property type="project" value="TreeGrafter"/>
</dbReference>
<comment type="function">
    <text evidence="8">Catalyzes the stereoinversion of LL-2,6-diaminopimelate (L,L-DAP) to meso-diaminopimelate (meso-DAP), a precursor of L-lysine and an essential component of the bacterial peptidoglycan.</text>
</comment>
<feature type="binding site" evidence="8">
    <location>
        <begin position="190"/>
        <end position="191"/>
    </location>
    <ligand>
        <name>substrate</name>
    </ligand>
</feature>
<organism evidence="10 11">
    <name type="scientific">Rhizomicrobium palustre</name>
    <dbReference type="NCBI Taxonomy" id="189966"/>
    <lineage>
        <taxon>Bacteria</taxon>
        <taxon>Pseudomonadati</taxon>
        <taxon>Pseudomonadota</taxon>
        <taxon>Alphaproteobacteria</taxon>
        <taxon>Micropepsales</taxon>
        <taxon>Micropepsaceae</taxon>
        <taxon>Rhizomicrobium</taxon>
    </lineage>
</organism>
<dbReference type="PROSITE" id="PS01326">
    <property type="entry name" value="DAP_EPIMERASE"/>
    <property type="match status" value="1"/>
</dbReference>
<dbReference type="PANTHER" id="PTHR31689">
    <property type="entry name" value="DIAMINOPIMELATE EPIMERASE, CHLOROPLASTIC"/>
    <property type="match status" value="1"/>
</dbReference>
<keyword evidence="8" id="KW-0963">Cytoplasm</keyword>
<dbReference type="EMBL" id="JAASRM010000001">
    <property type="protein sequence ID" value="NIK88673.1"/>
    <property type="molecule type" value="Genomic_DNA"/>
</dbReference>
<comment type="caution">
    <text evidence="10">The sequence shown here is derived from an EMBL/GenBank/DDBJ whole genome shotgun (WGS) entry which is preliminary data.</text>
</comment>
<accession>A0A846MZD4</accession>
<keyword evidence="11" id="KW-1185">Reference proteome</keyword>
<evidence type="ECO:0000256" key="2">
    <source>
        <dbReference type="ARBA" id="ARBA00010219"/>
    </source>
</evidence>
<feature type="active site" description="Proton acceptor" evidence="8">
    <location>
        <position position="199"/>
    </location>
</feature>
<keyword evidence="5 8" id="KW-0457">Lysine biosynthesis</keyword>
<dbReference type="Gene3D" id="3.10.310.10">
    <property type="entry name" value="Diaminopimelate Epimerase, Chain A, domain 1"/>
    <property type="match status" value="2"/>
</dbReference>
<dbReference type="NCBIfam" id="TIGR00652">
    <property type="entry name" value="DapF"/>
    <property type="match status" value="1"/>
</dbReference>
<dbReference type="GO" id="GO:0009089">
    <property type="term" value="P:lysine biosynthetic process via diaminopimelate"/>
    <property type="evidence" value="ECO:0007669"/>
    <property type="project" value="UniProtKB-UniRule"/>
</dbReference>
<feature type="binding site" evidence="8">
    <location>
        <begin position="58"/>
        <end position="59"/>
    </location>
    <ligand>
        <name>substrate</name>
    </ligand>
</feature>
<dbReference type="SUPFAM" id="SSF54506">
    <property type="entry name" value="Diaminopimelate epimerase-like"/>
    <property type="match status" value="2"/>
</dbReference>
<keyword evidence="6 8" id="KW-0413">Isomerase</keyword>
<reference evidence="10 11" key="1">
    <citation type="submission" date="2020-03" db="EMBL/GenBank/DDBJ databases">
        <title>Genomic Encyclopedia of Type Strains, Phase IV (KMG-IV): sequencing the most valuable type-strain genomes for metagenomic binning, comparative biology and taxonomic classification.</title>
        <authorList>
            <person name="Goeker M."/>
        </authorList>
    </citation>
    <scope>NUCLEOTIDE SEQUENCE [LARGE SCALE GENOMIC DNA]</scope>
    <source>
        <strain evidence="10 11">DSM 19867</strain>
    </source>
</reference>
<dbReference type="InterPro" id="IPR001653">
    <property type="entry name" value="DAP_epimerase_DapF"/>
</dbReference>
<comment type="similarity">
    <text evidence="2 8">Belongs to the diaminopimelate epimerase family.</text>
</comment>
<feature type="active site" description="Proton donor" evidence="8">
    <location>
        <position position="57"/>
    </location>
</feature>
<dbReference type="PANTHER" id="PTHR31689:SF0">
    <property type="entry name" value="DIAMINOPIMELATE EPIMERASE"/>
    <property type="match status" value="1"/>
</dbReference>
<dbReference type="HAMAP" id="MF_00197">
    <property type="entry name" value="DAP_epimerase"/>
    <property type="match status" value="1"/>
</dbReference>
<evidence type="ECO:0000256" key="6">
    <source>
        <dbReference type="ARBA" id="ARBA00023235"/>
    </source>
</evidence>
<feature type="binding site" evidence="8">
    <location>
        <begin position="200"/>
        <end position="201"/>
    </location>
    <ligand>
        <name>substrate</name>
    </ligand>
</feature>
<comment type="subunit">
    <text evidence="8">Homodimer.</text>
</comment>
<sequence length="257" mass="27650">MFDARKQRLAFDATQARQIADRRRGIGCDQLIVIEPSSDADAFMRIRNPDGSEVEACGNATRCVARLLLDETRKQKVTLQTVAGILVCEDAGGGAVTVDMGAPELSWERIPMAEAVDTNRFTLTVEGESLTASAVSMGNPHCVLFVDDADAAPVATLGPKIENHPLFPRRTNVEFVSVRDKGYLRMRVWERGAGITQACGSGACATAVAAFRRGLTRDHVEIELDGGVLSITLKDGHVFMTGATALAYSGTFAFDTK</sequence>
<comment type="catalytic activity">
    <reaction evidence="7 8">
        <text>(2S,6S)-2,6-diaminopimelate = meso-2,6-diaminopimelate</text>
        <dbReference type="Rhea" id="RHEA:15393"/>
        <dbReference type="ChEBI" id="CHEBI:57609"/>
        <dbReference type="ChEBI" id="CHEBI:57791"/>
        <dbReference type="EC" id="5.1.1.7"/>
    </reaction>
</comment>
<gene>
    <name evidence="8" type="primary">dapF</name>
    <name evidence="10" type="ORF">FHS83_001991</name>
</gene>
<evidence type="ECO:0000256" key="5">
    <source>
        <dbReference type="ARBA" id="ARBA00023154"/>
    </source>
</evidence>
<dbReference type="UniPathway" id="UPA00034">
    <property type="reaction ID" value="UER00025"/>
</dbReference>
<dbReference type="Pfam" id="PF01678">
    <property type="entry name" value="DAP_epimerase"/>
    <property type="match status" value="2"/>
</dbReference>
<dbReference type="AlphaFoldDB" id="A0A846MZD4"/>
<protein>
    <recommendedName>
        <fullName evidence="3 8">Diaminopimelate epimerase</fullName>
        <shortName evidence="8">DAP epimerase</shortName>
        <ecNumber evidence="3 8">5.1.1.7</ecNumber>
    </recommendedName>
    <alternativeName>
        <fullName evidence="8">PLP-independent amino acid racemase</fullName>
    </alternativeName>
</protein>
<evidence type="ECO:0000256" key="8">
    <source>
        <dbReference type="HAMAP-Rule" id="MF_00197"/>
    </source>
</evidence>
<comment type="subcellular location">
    <subcellularLocation>
        <location evidence="8">Cytoplasm</location>
    </subcellularLocation>
</comment>
<feature type="binding site" evidence="8">
    <location>
        <position position="139"/>
    </location>
    <ligand>
        <name>substrate</name>
    </ligand>
</feature>
<dbReference type="GO" id="GO:0008837">
    <property type="term" value="F:diaminopimelate epimerase activity"/>
    <property type="evidence" value="ECO:0007669"/>
    <property type="project" value="UniProtKB-UniRule"/>
</dbReference>
<evidence type="ECO:0000256" key="7">
    <source>
        <dbReference type="ARBA" id="ARBA00051712"/>
    </source>
</evidence>
<feature type="binding site" evidence="8">
    <location>
        <position position="172"/>
    </location>
    <ligand>
        <name>substrate</name>
    </ligand>
</feature>
<evidence type="ECO:0000256" key="3">
    <source>
        <dbReference type="ARBA" id="ARBA00013080"/>
    </source>
</evidence>
<name>A0A846MZD4_9PROT</name>
<feature type="binding site" evidence="8">
    <location>
        <position position="48"/>
    </location>
    <ligand>
        <name>substrate</name>
    </ligand>
</feature>